<dbReference type="InterPro" id="IPR018060">
    <property type="entry name" value="HTH_AraC"/>
</dbReference>
<dbReference type="RefSeq" id="WP_138259014.1">
    <property type="nucleotide sequence ID" value="NZ_VBUK01000009.1"/>
</dbReference>
<dbReference type="SUPFAM" id="SSF51215">
    <property type="entry name" value="Regulatory protein AraC"/>
    <property type="match status" value="1"/>
</dbReference>
<dbReference type="Pfam" id="PF12833">
    <property type="entry name" value="HTH_18"/>
    <property type="match status" value="1"/>
</dbReference>
<reference evidence="5 6" key="1">
    <citation type="journal article" date="2017" name="Int. J. Syst. Evol. Microbiol.">
        <title>Maripseudobacter aurantiacus gen. nov., sp. nov., a novel member of the family Flavobacteriaceae isolated from a sedimentation basin.</title>
        <authorList>
            <person name="Chen C."/>
            <person name="Su Y."/>
            <person name="Tao T."/>
            <person name="Fu G."/>
            <person name="Zhang C."/>
            <person name="Sun C."/>
            <person name="Zhang X."/>
            <person name="Wu M."/>
        </authorList>
    </citation>
    <scope>NUCLEOTIDE SEQUENCE [LARGE SCALE GENOMIC DNA]</scope>
    <source>
        <strain evidence="6">CDA4</strain>
    </source>
</reference>
<dbReference type="InterPro" id="IPR037923">
    <property type="entry name" value="HTH-like"/>
</dbReference>
<evidence type="ECO:0000256" key="2">
    <source>
        <dbReference type="ARBA" id="ARBA00023125"/>
    </source>
</evidence>
<keyword evidence="3" id="KW-0804">Transcription</keyword>
<keyword evidence="2" id="KW-0238">DNA-binding</keyword>
<dbReference type="OrthoDB" id="629929at2"/>
<dbReference type="PROSITE" id="PS01124">
    <property type="entry name" value="HTH_ARAC_FAMILY_2"/>
    <property type="match status" value="1"/>
</dbReference>
<dbReference type="EMBL" id="VBUK01000009">
    <property type="protein sequence ID" value="TLF43168.1"/>
    <property type="molecule type" value="Genomic_DNA"/>
</dbReference>
<feature type="domain" description="HTH araC/xylS-type" evidence="4">
    <location>
        <begin position="193"/>
        <end position="299"/>
    </location>
</feature>
<keyword evidence="1" id="KW-0805">Transcription regulation</keyword>
<protein>
    <submittedName>
        <fullName evidence="5">Helix-turn-helix domain-containing protein</fullName>
    </submittedName>
</protein>
<proteinExistence type="predicted"/>
<dbReference type="Gene3D" id="1.10.10.60">
    <property type="entry name" value="Homeodomain-like"/>
    <property type="match status" value="1"/>
</dbReference>
<evidence type="ECO:0000259" key="4">
    <source>
        <dbReference type="PROSITE" id="PS01124"/>
    </source>
</evidence>
<dbReference type="AlphaFoldDB" id="A0A5R8M0K0"/>
<sequence length="301" mass="35194">MELIVHHKISDLYKSLNLPIEQEMDFTIHFLPAIHSKTPFKSPVFRADYFSFVFIKEGSGKYTIDDKIFPFDSQTIYFTNPGHIKSFEIENSKDAYIITLTESFLRENVHPDIFGEFPFLLAETVPPKKMLQNDFSEFEILYKQIFKEFKKQSEYKNKILGNLFVVLLLKIKENFWLSYNPLEEGGRNSQIVKSFKILLEREFKIATSKGLTIAFQVQDYANELNLHPNYLNSVIKSKTGRTVNDWISKRTLSVAKSLLKNTTYSSKEIAYKLGFSEPTHFSRFFKKHTQISPTTFRKSNQ</sequence>
<dbReference type="SUPFAM" id="SSF46689">
    <property type="entry name" value="Homeodomain-like"/>
    <property type="match status" value="1"/>
</dbReference>
<gene>
    <name evidence="5" type="ORF">FEK29_13715</name>
</gene>
<dbReference type="SMART" id="SM00342">
    <property type="entry name" value="HTH_ARAC"/>
    <property type="match status" value="1"/>
</dbReference>
<dbReference type="GO" id="GO:0043565">
    <property type="term" value="F:sequence-specific DNA binding"/>
    <property type="evidence" value="ECO:0007669"/>
    <property type="project" value="InterPro"/>
</dbReference>
<dbReference type="GO" id="GO:0003700">
    <property type="term" value="F:DNA-binding transcription factor activity"/>
    <property type="evidence" value="ECO:0007669"/>
    <property type="project" value="InterPro"/>
</dbReference>
<comment type="caution">
    <text evidence="5">The sequence shown here is derived from an EMBL/GenBank/DDBJ whole genome shotgun (WGS) entry which is preliminary data.</text>
</comment>
<keyword evidence="6" id="KW-1185">Reference proteome</keyword>
<organism evidence="5 6">
    <name type="scientific">Maribacter aurantiacus</name>
    <dbReference type="NCBI Taxonomy" id="1882343"/>
    <lineage>
        <taxon>Bacteria</taxon>
        <taxon>Pseudomonadati</taxon>
        <taxon>Bacteroidota</taxon>
        <taxon>Flavobacteriia</taxon>
        <taxon>Flavobacteriales</taxon>
        <taxon>Flavobacteriaceae</taxon>
        <taxon>Maribacter</taxon>
    </lineage>
</organism>
<dbReference type="PANTHER" id="PTHR43280">
    <property type="entry name" value="ARAC-FAMILY TRANSCRIPTIONAL REGULATOR"/>
    <property type="match status" value="1"/>
</dbReference>
<evidence type="ECO:0000313" key="6">
    <source>
        <dbReference type="Proteomes" id="UP000308382"/>
    </source>
</evidence>
<name>A0A5R8M0K0_9FLAO</name>
<evidence type="ECO:0000256" key="3">
    <source>
        <dbReference type="ARBA" id="ARBA00023163"/>
    </source>
</evidence>
<evidence type="ECO:0000256" key="1">
    <source>
        <dbReference type="ARBA" id="ARBA00023015"/>
    </source>
</evidence>
<dbReference type="InterPro" id="IPR009057">
    <property type="entry name" value="Homeodomain-like_sf"/>
</dbReference>
<accession>A0A5R8M0K0</accession>
<dbReference type="PANTHER" id="PTHR43280:SF32">
    <property type="entry name" value="TRANSCRIPTIONAL REGULATORY PROTEIN"/>
    <property type="match status" value="1"/>
</dbReference>
<dbReference type="Proteomes" id="UP000308382">
    <property type="component" value="Unassembled WGS sequence"/>
</dbReference>
<evidence type="ECO:0000313" key="5">
    <source>
        <dbReference type="EMBL" id="TLF43168.1"/>
    </source>
</evidence>